<dbReference type="Proteomes" id="UP000326570">
    <property type="component" value="Unassembled WGS sequence"/>
</dbReference>
<dbReference type="RefSeq" id="WP_150903031.1">
    <property type="nucleotide sequence ID" value="NZ_VTWT01000003.1"/>
</dbReference>
<dbReference type="AlphaFoldDB" id="A0A5N1J4J5"/>
<reference evidence="1 2" key="1">
    <citation type="submission" date="2019-09" db="EMBL/GenBank/DDBJ databases">
        <title>Genome sequence of Adhaeribacter sp. M2.</title>
        <authorList>
            <person name="Srinivasan S."/>
        </authorList>
    </citation>
    <scope>NUCLEOTIDE SEQUENCE [LARGE SCALE GENOMIC DNA]</scope>
    <source>
        <strain evidence="1 2">M2</strain>
    </source>
</reference>
<name>A0A5N1J4J5_9BACT</name>
<organism evidence="1 2">
    <name type="scientific">Adhaeribacter soli</name>
    <dbReference type="NCBI Taxonomy" id="2607655"/>
    <lineage>
        <taxon>Bacteria</taxon>
        <taxon>Pseudomonadati</taxon>
        <taxon>Bacteroidota</taxon>
        <taxon>Cytophagia</taxon>
        <taxon>Cytophagales</taxon>
        <taxon>Hymenobacteraceae</taxon>
        <taxon>Adhaeribacter</taxon>
    </lineage>
</organism>
<dbReference type="EMBL" id="VTWT01000003">
    <property type="protein sequence ID" value="KAA9339999.1"/>
    <property type="molecule type" value="Genomic_DNA"/>
</dbReference>
<sequence>MRLIRPKIIGTLKIMKMMAGNLAVVNDIKSSPNKIIIPCRSEEHGIGIINKIKEAKPGEILYLQDL</sequence>
<comment type="caution">
    <text evidence="1">The sequence shown here is derived from an EMBL/GenBank/DDBJ whole genome shotgun (WGS) entry which is preliminary data.</text>
</comment>
<gene>
    <name evidence="1" type="ORF">F0P94_06520</name>
</gene>
<protein>
    <submittedName>
        <fullName evidence="1">Uncharacterized protein</fullName>
    </submittedName>
</protein>
<accession>A0A5N1J4J5</accession>
<keyword evidence="2" id="KW-1185">Reference proteome</keyword>
<proteinExistence type="predicted"/>
<evidence type="ECO:0000313" key="2">
    <source>
        <dbReference type="Proteomes" id="UP000326570"/>
    </source>
</evidence>
<evidence type="ECO:0000313" key="1">
    <source>
        <dbReference type="EMBL" id="KAA9339999.1"/>
    </source>
</evidence>